<keyword evidence="2" id="KW-0963">Cytoplasm</keyword>
<dbReference type="InterPro" id="IPR000629">
    <property type="entry name" value="RNA-helicase_DEAD-box_CS"/>
</dbReference>
<dbReference type="EMBL" id="WTUW01000001">
    <property type="protein sequence ID" value="MZR29831.1"/>
    <property type="molecule type" value="Genomic_DNA"/>
</dbReference>
<dbReference type="Proteomes" id="UP000476030">
    <property type="component" value="Unassembled WGS sequence"/>
</dbReference>
<evidence type="ECO:0000256" key="11">
    <source>
        <dbReference type="RuleBase" id="RU000492"/>
    </source>
</evidence>
<keyword evidence="5 11" id="KW-0347">Helicase</keyword>
<dbReference type="SMART" id="SM00487">
    <property type="entry name" value="DEXDc"/>
    <property type="match status" value="1"/>
</dbReference>
<evidence type="ECO:0000259" key="13">
    <source>
        <dbReference type="PROSITE" id="PS51192"/>
    </source>
</evidence>
<dbReference type="InterPro" id="IPR014001">
    <property type="entry name" value="Helicase_ATP-bd"/>
</dbReference>
<evidence type="ECO:0000256" key="8">
    <source>
        <dbReference type="ARBA" id="ARBA00047984"/>
    </source>
</evidence>
<evidence type="ECO:0000256" key="2">
    <source>
        <dbReference type="ARBA" id="ARBA00022490"/>
    </source>
</evidence>
<feature type="domain" description="Helicase C-terminal" evidence="14">
    <location>
        <begin position="234"/>
        <end position="382"/>
    </location>
</feature>
<dbReference type="GO" id="GO:0042255">
    <property type="term" value="P:ribosome assembly"/>
    <property type="evidence" value="ECO:0007669"/>
    <property type="project" value="UniProtKB-ARBA"/>
</dbReference>
<dbReference type="PROSITE" id="PS51195">
    <property type="entry name" value="Q_MOTIF"/>
    <property type="match status" value="1"/>
</dbReference>
<evidence type="ECO:0000256" key="5">
    <source>
        <dbReference type="ARBA" id="ARBA00022806"/>
    </source>
</evidence>
<dbReference type="GO" id="GO:0003724">
    <property type="term" value="F:RNA helicase activity"/>
    <property type="evidence" value="ECO:0007669"/>
    <property type="project" value="UniProtKB-EC"/>
</dbReference>
<feature type="compositionally biased region" description="Basic residues" evidence="12">
    <location>
        <begin position="442"/>
        <end position="452"/>
    </location>
</feature>
<dbReference type="PROSITE" id="PS51194">
    <property type="entry name" value="HELICASE_CTER"/>
    <property type="match status" value="1"/>
</dbReference>
<feature type="domain" description="Helicase ATP-binding" evidence="13">
    <location>
        <begin position="33"/>
        <end position="208"/>
    </location>
</feature>
<dbReference type="EC" id="3.6.4.13" evidence="1"/>
<dbReference type="GO" id="GO:0003676">
    <property type="term" value="F:nucleic acid binding"/>
    <property type="evidence" value="ECO:0007669"/>
    <property type="project" value="InterPro"/>
</dbReference>
<dbReference type="InterPro" id="IPR014014">
    <property type="entry name" value="RNA_helicase_DEAD_Q_motif"/>
</dbReference>
<evidence type="ECO:0000256" key="1">
    <source>
        <dbReference type="ARBA" id="ARBA00012552"/>
    </source>
</evidence>
<evidence type="ECO:0000259" key="14">
    <source>
        <dbReference type="PROSITE" id="PS51194"/>
    </source>
</evidence>
<evidence type="ECO:0000313" key="17">
    <source>
        <dbReference type="Proteomes" id="UP000476030"/>
    </source>
</evidence>
<evidence type="ECO:0000256" key="10">
    <source>
        <dbReference type="PROSITE-ProRule" id="PRU00552"/>
    </source>
</evidence>
<dbReference type="GO" id="GO:0005524">
    <property type="term" value="F:ATP binding"/>
    <property type="evidence" value="ECO:0007669"/>
    <property type="project" value="UniProtKB-KW"/>
</dbReference>
<dbReference type="SUPFAM" id="SSF52540">
    <property type="entry name" value="P-loop containing nucleoside triphosphate hydrolases"/>
    <property type="match status" value="2"/>
</dbReference>
<feature type="region of interest" description="Disordered" evidence="12">
    <location>
        <begin position="382"/>
        <end position="452"/>
    </location>
</feature>
<evidence type="ECO:0000256" key="9">
    <source>
        <dbReference type="ARBA" id="ARBA00074363"/>
    </source>
</evidence>
<evidence type="ECO:0000256" key="4">
    <source>
        <dbReference type="ARBA" id="ARBA00022801"/>
    </source>
</evidence>
<dbReference type="GO" id="GO:0016787">
    <property type="term" value="F:hydrolase activity"/>
    <property type="evidence" value="ECO:0007669"/>
    <property type="project" value="UniProtKB-KW"/>
</dbReference>
<keyword evidence="6 11" id="KW-0067">ATP-binding</keyword>
<dbReference type="PANTHER" id="PTHR47959:SF13">
    <property type="entry name" value="ATP-DEPENDENT RNA HELICASE RHLE"/>
    <property type="match status" value="1"/>
</dbReference>
<name>A0A6L8W430_9PROT</name>
<comment type="similarity">
    <text evidence="7 11">Belongs to the DEAD box helicase family.</text>
</comment>
<dbReference type="GO" id="GO:0009266">
    <property type="term" value="P:response to temperature stimulus"/>
    <property type="evidence" value="ECO:0007669"/>
    <property type="project" value="UniProtKB-ARBA"/>
</dbReference>
<evidence type="ECO:0000256" key="7">
    <source>
        <dbReference type="ARBA" id="ARBA00038437"/>
    </source>
</evidence>
<dbReference type="PROSITE" id="PS00039">
    <property type="entry name" value="DEAD_ATP_HELICASE"/>
    <property type="match status" value="1"/>
</dbReference>
<evidence type="ECO:0000256" key="12">
    <source>
        <dbReference type="SAM" id="MobiDB-lite"/>
    </source>
</evidence>
<organism evidence="16 17">
    <name type="scientific">Sneathiella litorea</name>
    <dbReference type="NCBI Taxonomy" id="2606216"/>
    <lineage>
        <taxon>Bacteria</taxon>
        <taxon>Pseudomonadati</taxon>
        <taxon>Pseudomonadota</taxon>
        <taxon>Alphaproteobacteria</taxon>
        <taxon>Sneathiellales</taxon>
        <taxon>Sneathiellaceae</taxon>
        <taxon>Sneathiella</taxon>
    </lineage>
</organism>
<dbReference type="Pfam" id="PF00270">
    <property type="entry name" value="DEAD"/>
    <property type="match status" value="1"/>
</dbReference>
<dbReference type="Pfam" id="PF00271">
    <property type="entry name" value="Helicase_C"/>
    <property type="match status" value="1"/>
</dbReference>
<feature type="domain" description="DEAD-box RNA helicase Q" evidence="15">
    <location>
        <begin position="2"/>
        <end position="30"/>
    </location>
</feature>
<dbReference type="CDD" id="cd00268">
    <property type="entry name" value="DEADc"/>
    <property type="match status" value="1"/>
</dbReference>
<dbReference type="SMART" id="SM00490">
    <property type="entry name" value="HELICc"/>
    <property type="match status" value="1"/>
</dbReference>
<comment type="caution">
    <text evidence="16">The sequence shown here is derived from an EMBL/GenBank/DDBJ whole genome shotgun (WGS) entry which is preliminary data.</text>
</comment>
<dbReference type="Gene3D" id="3.40.50.300">
    <property type="entry name" value="P-loop containing nucleotide triphosphate hydrolases"/>
    <property type="match status" value="2"/>
</dbReference>
<evidence type="ECO:0000259" key="15">
    <source>
        <dbReference type="PROSITE" id="PS51195"/>
    </source>
</evidence>
<dbReference type="CDD" id="cd18787">
    <property type="entry name" value="SF2_C_DEAD"/>
    <property type="match status" value="1"/>
</dbReference>
<dbReference type="InterPro" id="IPR044742">
    <property type="entry name" value="DEAD/DEAH_RhlB"/>
</dbReference>
<dbReference type="InterPro" id="IPR050079">
    <property type="entry name" value="DEAD_box_RNA_helicase"/>
</dbReference>
<evidence type="ECO:0000256" key="6">
    <source>
        <dbReference type="ARBA" id="ARBA00022840"/>
    </source>
</evidence>
<dbReference type="AlphaFoldDB" id="A0A6L8W430"/>
<keyword evidence="17" id="KW-1185">Reference proteome</keyword>
<dbReference type="RefSeq" id="WP_161314378.1">
    <property type="nucleotide sequence ID" value="NZ_WTUW01000001.1"/>
</dbReference>
<reference evidence="16 17" key="1">
    <citation type="submission" date="2019-12" db="EMBL/GenBank/DDBJ databases">
        <title>Snethiella sp. nov. sp. isolated from sea sand.</title>
        <authorList>
            <person name="Kim J."/>
            <person name="Jeong S.E."/>
            <person name="Jung H.S."/>
            <person name="Jeon C.O."/>
        </authorList>
    </citation>
    <scope>NUCLEOTIDE SEQUENCE [LARGE SCALE GENOMIC DNA]</scope>
    <source>
        <strain evidence="16 17">DP05</strain>
    </source>
</reference>
<feature type="short sequence motif" description="Q motif" evidence="10">
    <location>
        <begin position="2"/>
        <end position="30"/>
    </location>
</feature>
<dbReference type="PROSITE" id="PS51192">
    <property type="entry name" value="HELICASE_ATP_BIND_1"/>
    <property type="match status" value="1"/>
</dbReference>
<comment type="catalytic activity">
    <reaction evidence="8">
        <text>ATP + H2O = ADP + phosphate + H(+)</text>
        <dbReference type="Rhea" id="RHEA:13065"/>
        <dbReference type="ChEBI" id="CHEBI:15377"/>
        <dbReference type="ChEBI" id="CHEBI:15378"/>
        <dbReference type="ChEBI" id="CHEBI:30616"/>
        <dbReference type="ChEBI" id="CHEBI:43474"/>
        <dbReference type="ChEBI" id="CHEBI:456216"/>
        <dbReference type="EC" id="3.6.4.13"/>
    </reaction>
</comment>
<evidence type="ECO:0000313" key="16">
    <source>
        <dbReference type="EMBL" id="MZR29831.1"/>
    </source>
</evidence>
<sequence length="452" mass="48750">MTKFTDLGLNQSVLRAVEEGGYETMTPIQQQAIPAVMDDKDLIAIAQTGTGKTAAFSLPLIQKLLSGEGKRTPKAARALILAPTRELAIQISENIHAYSKYLHLKTTLIYGGAGAKPQIKAMTAGVDILIATPGRLLDLMNQRHVDLGNVEYLVLDEADRMLDMGFIRDIQKIIAQLPKTRQTLLFSATMPKSVEKLANSILRNPLRIEVAPAATTAEKVAQHVLMVPKGRKRELLAHVLKDENLSRVLIFTRTKHGANRVSRQLEQLGISSAAIHGNKSQNARQKALNDFRSGDTRALVATDVAARGIDVDGVTHVINFEIPNEPESYVHRIGRTARAGATGASLSFCDHEERAYLKDIEKSIRQPVPVLEDHPFHAEGIAEAPAGEESKPSNNGRGRRGAGNGRPRSSGSGNRQNNGGGRSGAPKAQRAGAGAGAGGGRQRNRRTQRSAA</sequence>
<gene>
    <name evidence="16" type="ORF">GQE98_04195</name>
</gene>
<dbReference type="InterPro" id="IPR027417">
    <property type="entry name" value="P-loop_NTPase"/>
</dbReference>
<keyword evidence="4 11" id="KW-0378">Hydrolase</keyword>
<keyword evidence="3 11" id="KW-0547">Nucleotide-binding</keyword>
<dbReference type="InterPro" id="IPR011545">
    <property type="entry name" value="DEAD/DEAH_box_helicase_dom"/>
</dbReference>
<proteinExistence type="inferred from homology"/>
<dbReference type="PANTHER" id="PTHR47959">
    <property type="entry name" value="ATP-DEPENDENT RNA HELICASE RHLE-RELATED"/>
    <property type="match status" value="1"/>
</dbReference>
<dbReference type="FunFam" id="3.40.50.300:FF:000108">
    <property type="entry name" value="ATP-dependent RNA helicase RhlE"/>
    <property type="match status" value="1"/>
</dbReference>
<accession>A0A6L8W430</accession>
<feature type="compositionally biased region" description="Low complexity" evidence="12">
    <location>
        <begin position="405"/>
        <end position="417"/>
    </location>
</feature>
<evidence type="ECO:0000256" key="3">
    <source>
        <dbReference type="ARBA" id="ARBA00022741"/>
    </source>
</evidence>
<protein>
    <recommendedName>
        <fullName evidence="9">DEAD-box ATP-dependent RNA helicase RhpA</fullName>
        <ecNumber evidence="1">3.6.4.13</ecNumber>
    </recommendedName>
</protein>
<dbReference type="InterPro" id="IPR001650">
    <property type="entry name" value="Helicase_C-like"/>
</dbReference>
<dbReference type="GO" id="GO:0005829">
    <property type="term" value="C:cytosol"/>
    <property type="evidence" value="ECO:0007669"/>
    <property type="project" value="TreeGrafter"/>
</dbReference>